<evidence type="ECO:0000256" key="7">
    <source>
        <dbReference type="ARBA" id="ARBA00022777"/>
    </source>
</evidence>
<dbReference type="SUPFAM" id="SSF52540">
    <property type="entry name" value="P-loop containing nucleoside triphosphate hydrolases"/>
    <property type="match status" value="1"/>
</dbReference>
<evidence type="ECO:0000256" key="6">
    <source>
        <dbReference type="ARBA" id="ARBA00022741"/>
    </source>
</evidence>
<dbReference type="PROSITE" id="PS01128">
    <property type="entry name" value="SHIKIMATE_KINASE"/>
    <property type="match status" value="1"/>
</dbReference>
<comment type="subunit">
    <text evidence="11">Monomer.</text>
</comment>
<dbReference type="Pfam" id="PF01202">
    <property type="entry name" value="SKI"/>
    <property type="match status" value="1"/>
</dbReference>
<feature type="binding site" evidence="11">
    <location>
        <position position="45"/>
    </location>
    <ligand>
        <name>substrate</name>
    </ligand>
</feature>
<reference evidence="13" key="1">
    <citation type="submission" date="2017-05" db="EMBL/GenBank/DDBJ databases">
        <authorList>
            <person name="Lin X."/>
        </authorList>
    </citation>
    <scope>NUCLEOTIDE SEQUENCE [LARGE SCALE GENOMIC DNA]</scope>
    <source>
        <strain evidence="13">JLT2012</strain>
    </source>
</reference>
<dbReference type="UniPathway" id="UPA00053">
    <property type="reaction ID" value="UER00088"/>
</dbReference>
<accession>A0A219B200</accession>
<evidence type="ECO:0000256" key="10">
    <source>
        <dbReference type="ARBA" id="ARBA00048567"/>
    </source>
</evidence>
<dbReference type="GO" id="GO:0009423">
    <property type="term" value="P:chorismate biosynthetic process"/>
    <property type="evidence" value="ECO:0007669"/>
    <property type="project" value="UniProtKB-UniRule"/>
</dbReference>
<feature type="binding site" evidence="11">
    <location>
        <position position="69"/>
    </location>
    <ligand>
        <name>substrate</name>
    </ligand>
</feature>
<organism evidence="12 13">
    <name type="scientific">Pacificimonas flava</name>
    <dbReference type="NCBI Taxonomy" id="1234595"/>
    <lineage>
        <taxon>Bacteria</taxon>
        <taxon>Pseudomonadati</taxon>
        <taxon>Pseudomonadota</taxon>
        <taxon>Alphaproteobacteria</taxon>
        <taxon>Sphingomonadales</taxon>
        <taxon>Sphingosinicellaceae</taxon>
        <taxon>Pacificimonas</taxon>
    </lineage>
</organism>
<dbReference type="EC" id="2.7.1.71" evidence="3 11"/>
<feature type="binding site" evidence="11">
    <location>
        <position position="91"/>
    </location>
    <ligand>
        <name>substrate</name>
    </ligand>
</feature>
<dbReference type="GO" id="GO:0009073">
    <property type="term" value="P:aromatic amino acid family biosynthetic process"/>
    <property type="evidence" value="ECO:0007669"/>
    <property type="project" value="UniProtKB-KW"/>
</dbReference>
<keyword evidence="11" id="KW-0460">Magnesium</keyword>
<evidence type="ECO:0000256" key="2">
    <source>
        <dbReference type="ARBA" id="ARBA00006997"/>
    </source>
</evidence>
<gene>
    <name evidence="11" type="primary">aroK</name>
    <name evidence="12" type="ORF">B5C34_02205</name>
</gene>
<dbReference type="Gene3D" id="3.40.50.300">
    <property type="entry name" value="P-loop containing nucleotide triphosphate hydrolases"/>
    <property type="match status" value="1"/>
</dbReference>
<keyword evidence="7 11" id="KW-0418">Kinase</keyword>
<dbReference type="GO" id="GO:0000287">
    <property type="term" value="F:magnesium ion binding"/>
    <property type="evidence" value="ECO:0007669"/>
    <property type="project" value="UniProtKB-UniRule"/>
</dbReference>
<evidence type="ECO:0000256" key="3">
    <source>
        <dbReference type="ARBA" id="ARBA00012154"/>
    </source>
</evidence>
<dbReference type="RefSeq" id="WP_088711179.1">
    <property type="nucleotide sequence ID" value="NZ_NFZT01000001.1"/>
</dbReference>
<dbReference type="GO" id="GO:0005829">
    <property type="term" value="C:cytosol"/>
    <property type="evidence" value="ECO:0007669"/>
    <property type="project" value="TreeGrafter"/>
</dbReference>
<keyword evidence="5 11" id="KW-0808">Transferase</keyword>
<protein>
    <recommendedName>
        <fullName evidence="3 11">Shikimate kinase</fullName>
        <shortName evidence="11">SK</shortName>
        <ecNumber evidence="3 11">2.7.1.71</ecNumber>
    </recommendedName>
</protein>
<evidence type="ECO:0000256" key="11">
    <source>
        <dbReference type="HAMAP-Rule" id="MF_00109"/>
    </source>
</evidence>
<dbReference type="GO" id="GO:0008652">
    <property type="term" value="P:amino acid biosynthetic process"/>
    <property type="evidence" value="ECO:0007669"/>
    <property type="project" value="UniProtKB-KW"/>
</dbReference>
<comment type="cofactor">
    <cofactor evidence="11">
        <name>Mg(2+)</name>
        <dbReference type="ChEBI" id="CHEBI:18420"/>
    </cofactor>
    <text evidence="11">Binds 1 Mg(2+) ion per subunit.</text>
</comment>
<dbReference type="HAMAP" id="MF_00109">
    <property type="entry name" value="Shikimate_kinase"/>
    <property type="match status" value="1"/>
</dbReference>
<evidence type="ECO:0000256" key="1">
    <source>
        <dbReference type="ARBA" id="ARBA00004842"/>
    </source>
</evidence>
<evidence type="ECO:0000256" key="9">
    <source>
        <dbReference type="ARBA" id="ARBA00023141"/>
    </source>
</evidence>
<comment type="subcellular location">
    <subcellularLocation>
        <location evidence="11">Cytoplasm</location>
    </subcellularLocation>
</comment>
<keyword evidence="13" id="KW-1185">Reference proteome</keyword>
<keyword evidence="9 11" id="KW-0057">Aromatic amino acid biosynthesis</keyword>
<comment type="function">
    <text evidence="11">Catalyzes the specific phosphorylation of the 3-hydroxyl group of shikimic acid using ATP as a cosubstrate.</text>
</comment>
<dbReference type="InterPro" id="IPR000623">
    <property type="entry name" value="Shikimate_kinase/TSH1"/>
</dbReference>
<comment type="catalytic activity">
    <reaction evidence="10 11">
        <text>shikimate + ATP = 3-phosphoshikimate + ADP + H(+)</text>
        <dbReference type="Rhea" id="RHEA:13121"/>
        <dbReference type="ChEBI" id="CHEBI:15378"/>
        <dbReference type="ChEBI" id="CHEBI:30616"/>
        <dbReference type="ChEBI" id="CHEBI:36208"/>
        <dbReference type="ChEBI" id="CHEBI:145989"/>
        <dbReference type="ChEBI" id="CHEBI:456216"/>
        <dbReference type="EC" id="2.7.1.71"/>
    </reaction>
</comment>
<keyword evidence="11" id="KW-0479">Metal-binding</keyword>
<dbReference type="CDD" id="cd00464">
    <property type="entry name" value="SK"/>
    <property type="match status" value="1"/>
</dbReference>
<dbReference type="PRINTS" id="PR01100">
    <property type="entry name" value="SHIKIMTKNASE"/>
</dbReference>
<comment type="pathway">
    <text evidence="1 11">Metabolic intermediate biosynthesis; chorismate biosynthesis; chorismate from D-erythrose 4-phosphate and phosphoenolpyruvate: step 5/7.</text>
</comment>
<proteinExistence type="inferred from homology"/>
<comment type="caution">
    <text evidence="11">Lacks conserved residue(s) required for the propagation of feature annotation.</text>
</comment>
<dbReference type="AlphaFoldDB" id="A0A219B200"/>
<evidence type="ECO:0000313" key="13">
    <source>
        <dbReference type="Proteomes" id="UP000198462"/>
    </source>
</evidence>
<keyword evidence="8 11" id="KW-0067">ATP-binding</keyword>
<dbReference type="EMBL" id="NFZT01000001">
    <property type="protein sequence ID" value="OWV32382.1"/>
    <property type="molecule type" value="Genomic_DNA"/>
</dbReference>
<keyword evidence="4 11" id="KW-0028">Amino-acid biosynthesis</keyword>
<evidence type="ECO:0000256" key="8">
    <source>
        <dbReference type="ARBA" id="ARBA00022840"/>
    </source>
</evidence>
<comment type="caution">
    <text evidence="12">The sequence shown here is derived from an EMBL/GenBank/DDBJ whole genome shotgun (WGS) entry which is preliminary data.</text>
</comment>
<feature type="binding site" evidence="11">
    <location>
        <position position="129"/>
    </location>
    <ligand>
        <name>ATP</name>
        <dbReference type="ChEBI" id="CHEBI:30616"/>
    </ligand>
</feature>
<dbReference type="GO" id="GO:0005524">
    <property type="term" value="F:ATP binding"/>
    <property type="evidence" value="ECO:0007669"/>
    <property type="project" value="UniProtKB-UniRule"/>
</dbReference>
<evidence type="ECO:0000256" key="5">
    <source>
        <dbReference type="ARBA" id="ARBA00022679"/>
    </source>
</evidence>
<feature type="binding site" evidence="11">
    <location>
        <begin position="23"/>
        <end position="28"/>
    </location>
    <ligand>
        <name>ATP</name>
        <dbReference type="ChEBI" id="CHEBI:30616"/>
    </ligand>
</feature>
<keyword evidence="11" id="KW-0963">Cytoplasm</keyword>
<feature type="binding site" evidence="11">
    <location>
        <position position="148"/>
    </location>
    <ligand>
        <name>substrate</name>
    </ligand>
</feature>
<dbReference type="PANTHER" id="PTHR21087">
    <property type="entry name" value="SHIKIMATE KINASE"/>
    <property type="match status" value="1"/>
</dbReference>
<name>A0A219B200_9SPHN</name>
<dbReference type="InterPro" id="IPR023000">
    <property type="entry name" value="Shikimate_kinase_CS"/>
</dbReference>
<keyword evidence="6 11" id="KW-0547">Nucleotide-binding</keyword>
<sequence length="184" mass="19946">MLTKRKICLDGKACSLALIGLMGTGKSTVGQRLAATVGLPFVDADDEIETAAGMSINEIFDRFGEAYFRDGERRVIRRIVEGEPCVLATGGGAFMDTDTRGLLAAQTVTVWLNADIETLAERVSRRDNRPLVKGKDPAAVLRDLAAVRNPVYAEARIHVRSGAGAPQITVDAILERLEEEKLFC</sequence>
<dbReference type="OrthoDB" id="9800332at2"/>
<evidence type="ECO:0000256" key="4">
    <source>
        <dbReference type="ARBA" id="ARBA00022605"/>
    </source>
</evidence>
<dbReference type="InterPro" id="IPR031322">
    <property type="entry name" value="Shikimate/glucono_kinase"/>
</dbReference>
<dbReference type="PANTHER" id="PTHR21087:SF16">
    <property type="entry name" value="SHIKIMATE KINASE 1, CHLOROPLASTIC"/>
    <property type="match status" value="1"/>
</dbReference>
<dbReference type="InterPro" id="IPR027417">
    <property type="entry name" value="P-loop_NTPase"/>
</dbReference>
<feature type="binding site" evidence="11">
    <location>
        <position position="27"/>
    </location>
    <ligand>
        <name>Mg(2+)</name>
        <dbReference type="ChEBI" id="CHEBI:18420"/>
    </ligand>
</feature>
<dbReference type="GO" id="GO:0004765">
    <property type="term" value="F:shikimate kinase activity"/>
    <property type="evidence" value="ECO:0007669"/>
    <property type="project" value="UniProtKB-UniRule"/>
</dbReference>
<comment type="similarity">
    <text evidence="2 11">Belongs to the shikimate kinase family.</text>
</comment>
<dbReference type="Proteomes" id="UP000198462">
    <property type="component" value="Unassembled WGS sequence"/>
</dbReference>
<dbReference type="NCBIfam" id="NF010552">
    <property type="entry name" value="PRK13946.1"/>
    <property type="match status" value="1"/>
</dbReference>
<evidence type="ECO:0000313" key="12">
    <source>
        <dbReference type="EMBL" id="OWV32382.1"/>
    </source>
</evidence>